<dbReference type="EMBL" id="WCGB01000009">
    <property type="protein sequence ID" value="NRN91177.1"/>
    <property type="molecule type" value="Genomic_DNA"/>
</dbReference>
<gene>
    <name evidence="1" type="ORF">ALV80_05205</name>
    <name evidence="2" type="ORF">IMAU50013_00703</name>
</gene>
<proteinExistence type="predicted"/>
<organism evidence="2 4">
    <name type="scientific">Lactobacillus helveticus</name>
    <name type="common">Lactobacillus suntoryeus</name>
    <dbReference type="NCBI Taxonomy" id="1587"/>
    <lineage>
        <taxon>Bacteria</taxon>
        <taxon>Bacillati</taxon>
        <taxon>Bacillota</taxon>
        <taxon>Bacilli</taxon>
        <taxon>Lactobacillales</taxon>
        <taxon>Lactobacillaceae</taxon>
        <taxon>Lactobacillus</taxon>
    </lineage>
</organism>
<protein>
    <recommendedName>
        <fullName evidence="5">DUF2255 family protein</fullName>
    </recommendedName>
</protein>
<evidence type="ECO:0000313" key="3">
    <source>
        <dbReference type="Proteomes" id="UP000063930"/>
    </source>
</evidence>
<dbReference type="InterPro" id="IPR016888">
    <property type="entry name" value="UCP028498"/>
</dbReference>
<accession>A0A9Q5BUM2</accession>
<reference evidence="2" key="2">
    <citation type="submission" date="2019-09" db="EMBL/GenBank/DDBJ databases">
        <title>Comparative genomic analysis of Lactobacillus helveticus.</title>
        <authorList>
            <person name="Zhang H."/>
            <person name="Chen Y."/>
            <person name="Zhong Z."/>
        </authorList>
    </citation>
    <scope>NUCLEOTIDE SEQUENCE</scope>
    <source>
        <strain evidence="2">IMAU50013</strain>
    </source>
</reference>
<dbReference type="RefSeq" id="WP_023061113.1">
    <property type="nucleotide sequence ID" value="NZ_CP012381.1"/>
</dbReference>
<evidence type="ECO:0008006" key="5">
    <source>
        <dbReference type="Google" id="ProtNLM"/>
    </source>
</evidence>
<name>A0A9Q5BUM2_LACHE</name>
<dbReference type="Proteomes" id="UP000601587">
    <property type="component" value="Unassembled WGS sequence"/>
</dbReference>
<dbReference type="Pfam" id="PF10012">
    <property type="entry name" value="DUF2255"/>
    <property type="match status" value="1"/>
</dbReference>
<evidence type="ECO:0000313" key="2">
    <source>
        <dbReference type="EMBL" id="NRN91177.1"/>
    </source>
</evidence>
<evidence type="ECO:0000313" key="1">
    <source>
        <dbReference type="EMBL" id="ALI52531.1"/>
    </source>
</evidence>
<dbReference type="Proteomes" id="UP000063930">
    <property type="component" value="Chromosome"/>
</dbReference>
<evidence type="ECO:0000313" key="4">
    <source>
        <dbReference type="Proteomes" id="UP000601587"/>
    </source>
</evidence>
<dbReference type="AlphaFoldDB" id="A0A9Q5BUM2"/>
<sequence length="60" mass="6978">MKDWTKEELDVLNKITTVQNHPNDDEGQSFQDSPIWVVTNNNHVYLRAGKGKESKWYKSG</sequence>
<reference evidence="1 3" key="1">
    <citation type="submission" date="2015-08" db="EMBL/GenBank/DDBJ databases">
        <title>Complete genome sequence of Lactobacillus helveticus CAUH18, a probiotic strain originated from koumiss.</title>
        <authorList>
            <person name="Yang Y."/>
            <person name="Hao Y."/>
        </authorList>
    </citation>
    <scope>NUCLEOTIDE SEQUENCE [LARGE SCALE GENOMIC DNA]</scope>
    <source>
        <strain evidence="1 3">CAUH18</strain>
    </source>
</reference>
<dbReference type="EMBL" id="CP012381">
    <property type="protein sequence ID" value="ALI52531.1"/>
    <property type="molecule type" value="Genomic_DNA"/>
</dbReference>